<dbReference type="AlphaFoldDB" id="A0A1Q8R065"/>
<protein>
    <recommendedName>
        <fullName evidence="3">DUF169 domain-containing protein</fullName>
    </recommendedName>
</protein>
<proteinExistence type="predicted"/>
<reference evidence="1 2" key="1">
    <citation type="submission" date="2016-09" db="EMBL/GenBank/DDBJ databases">
        <title>Complete genome of Desulfosporosinus sp. OL.</title>
        <authorList>
            <person name="Mardanov A."/>
            <person name="Beletsky A."/>
            <person name="Panova A."/>
            <person name="Karnachuk O."/>
            <person name="Ravin N."/>
        </authorList>
    </citation>
    <scope>NUCLEOTIDE SEQUENCE [LARGE SCALE GENOMIC DNA]</scope>
    <source>
        <strain evidence="1 2">OL</strain>
    </source>
</reference>
<dbReference type="STRING" id="1888891.DSOL_1105"/>
<dbReference type="Pfam" id="PF02596">
    <property type="entry name" value="DUF169"/>
    <property type="match status" value="1"/>
</dbReference>
<evidence type="ECO:0000313" key="2">
    <source>
        <dbReference type="Proteomes" id="UP000186102"/>
    </source>
</evidence>
<keyword evidence="2" id="KW-1185">Reference proteome</keyword>
<evidence type="ECO:0000313" key="1">
    <source>
        <dbReference type="EMBL" id="OLN32994.1"/>
    </source>
</evidence>
<comment type="caution">
    <text evidence="1">The sequence shown here is derived from an EMBL/GenBank/DDBJ whole genome shotgun (WGS) entry which is preliminary data.</text>
</comment>
<organism evidence="1 2">
    <name type="scientific">Desulfosporosinus metallidurans</name>
    <dbReference type="NCBI Taxonomy" id="1888891"/>
    <lineage>
        <taxon>Bacteria</taxon>
        <taxon>Bacillati</taxon>
        <taxon>Bacillota</taxon>
        <taxon>Clostridia</taxon>
        <taxon>Eubacteriales</taxon>
        <taxon>Desulfitobacteriaceae</taxon>
        <taxon>Desulfosporosinus</taxon>
    </lineage>
</organism>
<dbReference type="InterPro" id="IPR003748">
    <property type="entry name" value="DUF169"/>
</dbReference>
<name>A0A1Q8R065_9FIRM</name>
<evidence type="ECO:0008006" key="3">
    <source>
        <dbReference type="Google" id="ProtNLM"/>
    </source>
</evidence>
<dbReference type="EMBL" id="MLBF01000005">
    <property type="protein sequence ID" value="OLN32994.1"/>
    <property type="molecule type" value="Genomic_DNA"/>
</dbReference>
<dbReference type="RefSeq" id="WP_075363855.1">
    <property type="nucleotide sequence ID" value="NZ_MLBF01000005.1"/>
</dbReference>
<dbReference type="Proteomes" id="UP000186102">
    <property type="component" value="Unassembled WGS sequence"/>
</dbReference>
<sequence length="245" mass="27247">MNSYQDYAKRLQNILTIESQPIAARFVKQEDAVLKDYDGQSKLRYCQALYRARRGEKVYVNAENIVCPASAAAFGLKPLPEKLASGEMMSSLGLFYNKEAAARVMSQMPRLPMGEYKGVLVSPLAECDFEPQVIIIESQPEHLMWVALASIFKTGDRLQFDSGIFQATCIDSTLTPFVQNKVNSSLGCYGCREATDLEDGECLIGFPSTKLQEIVENLEMLLQKAIPRVRGKGVFKSTFSAQCDS</sequence>
<dbReference type="PANTHER" id="PTHR37954">
    <property type="entry name" value="BLL4979 PROTEIN"/>
    <property type="match status" value="1"/>
</dbReference>
<accession>A0A1Q8R065</accession>
<dbReference type="OrthoDB" id="9777728at2"/>
<gene>
    <name evidence="1" type="ORF">DSOL_1105</name>
</gene>
<dbReference type="PANTHER" id="PTHR37954:SF3">
    <property type="entry name" value="DUF169 DOMAIN-CONTAINING PROTEIN"/>
    <property type="match status" value="1"/>
</dbReference>